<dbReference type="EMBL" id="JATN01000322">
    <property type="protein sequence ID" value="EUC57103.1"/>
    <property type="molecule type" value="Genomic_DNA"/>
</dbReference>
<gene>
    <name evidence="1" type="ORF">RSOL_208280</name>
</gene>
<sequence>MSAPSMGPSHSFGMMASPRLHRLGQTNASSMQTSFSIVPRFSIANLAKIYMLVLETRPPLMLLAHGTPNLRIITRKILSLHIGPRLCGRSPLRLGAP</sequence>
<proteinExistence type="predicted"/>
<dbReference type="Proteomes" id="UP000030108">
    <property type="component" value="Unassembled WGS sequence"/>
</dbReference>
<evidence type="ECO:0000313" key="1">
    <source>
        <dbReference type="EMBL" id="EUC57103.1"/>
    </source>
</evidence>
<organism evidence="1 2">
    <name type="scientific">Rhizoctonia solani AG-3 Rhs1AP</name>
    <dbReference type="NCBI Taxonomy" id="1086054"/>
    <lineage>
        <taxon>Eukaryota</taxon>
        <taxon>Fungi</taxon>
        <taxon>Dikarya</taxon>
        <taxon>Basidiomycota</taxon>
        <taxon>Agaricomycotina</taxon>
        <taxon>Agaricomycetes</taxon>
        <taxon>Cantharellales</taxon>
        <taxon>Ceratobasidiaceae</taxon>
        <taxon>Rhizoctonia</taxon>
    </lineage>
</organism>
<dbReference type="AlphaFoldDB" id="X8J473"/>
<comment type="caution">
    <text evidence="1">The sequence shown here is derived from an EMBL/GenBank/DDBJ whole genome shotgun (WGS) entry which is preliminary data.</text>
</comment>
<protein>
    <submittedName>
        <fullName evidence="1">Uncharacterized protein</fullName>
    </submittedName>
</protein>
<name>X8J473_9AGAM</name>
<accession>X8J473</accession>
<evidence type="ECO:0000313" key="2">
    <source>
        <dbReference type="Proteomes" id="UP000030108"/>
    </source>
</evidence>
<reference evidence="2" key="1">
    <citation type="journal article" date="2014" name="Genome Announc.">
        <title>Draft genome sequence of the plant-pathogenic soil fungus Rhizoctonia solani anastomosis group 3 strain Rhs1AP.</title>
        <authorList>
            <person name="Cubeta M.A."/>
            <person name="Thomas E."/>
            <person name="Dean R.A."/>
            <person name="Jabaji S."/>
            <person name="Neate S.M."/>
            <person name="Tavantzis S."/>
            <person name="Toda T."/>
            <person name="Vilgalys R."/>
            <person name="Bharathan N."/>
            <person name="Fedorova-Abrams N."/>
            <person name="Pakala S.B."/>
            <person name="Pakala S.M."/>
            <person name="Zafar N."/>
            <person name="Joardar V."/>
            <person name="Losada L."/>
            <person name="Nierman W.C."/>
        </authorList>
    </citation>
    <scope>NUCLEOTIDE SEQUENCE [LARGE SCALE GENOMIC DNA]</scope>
    <source>
        <strain evidence="2">AG-3</strain>
    </source>
</reference>